<proteinExistence type="predicted"/>
<gene>
    <name evidence="1" type="ORF">TPSB3V08_LOCUS7618</name>
</gene>
<dbReference type="AlphaFoldDB" id="A0A7R9DA26"/>
<dbReference type="EMBL" id="OD005064">
    <property type="protein sequence ID" value="CAD7410939.1"/>
    <property type="molecule type" value="Genomic_DNA"/>
</dbReference>
<sequence length="223" mass="25516">MGDLVRCLILQWQEFPDLTPMDSFFWGMAMTGCEAGELTEVCGPAVAGLLSLWDLMLLRVEAVRTEETYVATLCDELQALLEKVRSLASDMLKPRIVEAKEHHFELVDLVDNLPLPPAVTIMSDELLKFNTTSNYWCTYLSTFQWHSTVFVVFFTSSPHPYLYPPKRKTTMPKLDLGAPRKKWTWLKVPRPLWAVPTLALNLSLTQIITAKPCKLLMRLLMRV</sequence>
<protein>
    <submittedName>
        <fullName evidence="1">Uncharacterized protein</fullName>
    </submittedName>
</protein>
<accession>A0A7R9DA26</accession>
<evidence type="ECO:0000313" key="1">
    <source>
        <dbReference type="EMBL" id="CAD7410939.1"/>
    </source>
</evidence>
<organism evidence="1">
    <name type="scientific">Timema poppense</name>
    <name type="common">Walking stick</name>
    <dbReference type="NCBI Taxonomy" id="170557"/>
    <lineage>
        <taxon>Eukaryota</taxon>
        <taxon>Metazoa</taxon>
        <taxon>Ecdysozoa</taxon>
        <taxon>Arthropoda</taxon>
        <taxon>Hexapoda</taxon>
        <taxon>Insecta</taxon>
        <taxon>Pterygota</taxon>
        <taxon>Neoptera</taxon>
        <taxon>Polyneoptera</taxon>
        <taxon>Phasmatodea</taxon>
        <taxon>Timematodea</taxon>
        <taxon>Timematoidea</taxon>
        <taxon>Timematidae</taxon>
        <taxon>Timema</taxon>
    </lineage>
</organism>
<name>A0A7R9DA26_TIMPO</name>
<reference evidence="1" key="1">
    <citation type="submission" date="2020-11" db="EMBL/GenBank/DDBJ databases">
        <authorList>
            <person name="Tran Van P."/>
        </authorList>
    </citation>
    <scope>NUCLEOTIDE SEQUENCE</scope>
</reference>
<dbReference type="PROSITE" id="PS51257">
    <property type="entry name" value="PROKAR_LIPOPROTEIN"/>
    <property type="match status" value="1"/>
</dbReference>